<sequence length="127" mass="14555">DDRFSYVHLRSEIDLWNFVDDQVDWCLGSLEDCIDQSIWDLIPPYQNEDDEGLLPSNAHPSYPFGNPYEPGSQTRPQPSSQLIRSTHQPLAMGSSLLISNHHQIDLSHLNNDWVELATDRLLLQSLN</sequence>
<evidence type="ECO:0000313" key="2">
    <source>
        <dbReference type="EMBL" id="CAH7671674.1"/>
    </source>
</evidence>
<proteinExistence type="predicted"/>
<gene>
    <name evidence="2" type="ORF">PPACK8108_LOCUS6476</name>
</gene>
<name>A0AAV0AR06_PHAPC</name>
<feature type="non-terminal residue" evidence="2">
    <location>
        <position position="1"/>
    </location>
</feature>
<evidence type="ECO:0000313" key="3">
    <source>
        <dbReference type="Proteomes" id="UP001153365"/>
    </source>
</evidence>
<reference evidence="2" key="1">
    <citation type="submission" date="2022-06" db="EMBL/GenBank/DDBJ databases">
        <authorList>
            <consortium name="SYNGENTA / RWTH Aachen University"/>
        </authorList>
    </citation>
    <scope>NUCLEOTIDE SEQUENCE</scope>
</reference>
<organism evidence="2 3">
    <name type="scientific">Phakopsora pachyrhizi</name>
    <name type="common">Asian soybean rust disease fungus</name>
    <dbReference type="NCBI Taxonomy" id="170000"/>
    <lineage>
        <taxon>Eukaryota</taxon>
        <taxon>Fungi</taxon>
        <taxon>Dikarya</taxon>
        <taxon>Basidiomycota</taxon>
        <taxon>Pucciniomycotina</taxon>
        <taxon>Pucciniomycetes</taxon>
        <taxon>Pucciniales</taxon>
        <taxon>Phakopsoraceae</taxon>
        <taxon>Phakopsora</taxon>
    </lineage>
</organism>
<keyword evidence="3" id="KW-1185">Reference proteome</keyword>
<feature type="non-terminal residue" evidence="2">
    <location>
        <position position="127"/>
    </location>
</feature>
<protein>
    <submittedName>
        <fullName evidence="2">Uncharacterized protein</fullName>
    </submittedName>
</protein>
<dbReference type="AlphaFoldDB" id="A0AAV0AR06"/>
<feature type="compositionally biased region" description="Polar residues" evidence="1">
    <location>
        <begin position="71"/>
        <end position="86"/>
    </location>
</feature>
<feature type="region of interest" description="Disordered" evidence="1">
    <location>
        <begin position="49"/>
        <end position="86"/>
    </location>
</feature>
<evidence type="ECO:0000256" key="1">
    <source>
        <dbReference type="SAM" id="MobiDB-lite"/>
    </source>
</evidence>
<accession>A0AAV0AR06</accession>
<dbReference type="EMBL" id="CALTRL010001232">
    <property type="protein sequence ID" value="CAH7671674.1"/>
    <property type="molecule type" value="Genomic_DNA"/>
</dbReference>
<comment type="caution">
    <text evidence="2">The sequence shown here is derived from an EMBL/GenBank/DDBJ whole genome shotgun (WGS) entry which is preliminary data.</text>
</comment>
<dbReference type="Proteomes" id="UP001153365">
    <property type="component" value="Unassembled WGS sequence"/>
</dbReference>